<name>A0A2P8DNL9_9ACTN</name>
<evidence type="ECO:0000256" key="2">
    <source>
        <dbReference type="SAM" id="Phobius"/>
    </source>
</evidence>
<feature type="transmembrane region" description="Helical" evidence="2">
    <location>
        <begin position="66"/>
        <end position="89"/>
    </location>
</feature>
<feature type="transmembrane region" description="Helical" evidence="2">
    <location>
        <begin position="38"/>
        <end position="60"/>
    </location>
</feature>
<dbReference type="AlphaFoldDB" id="A0A2P8DNL9"/>
<evidence type="ECO:0000313" key="4">
    <source>
        <dbReference type="Proteomes" id="UP000240542"/>
    </source>
</evidence>
<keyword evidence="2" id="KW-1133">Transmembrane helix</keyword>
<proteinExistence type="predicted"/>
<dbReference type="RefSeq" id="WP_106582125.1">
    <property type="nucleotide sequence ID" value="NZ_PYGA01000004.1"/>
</dbReference>
<organism evidence="3 4">
    <name type="scientific">Murinocardiopsis flavida</name>
    <dbReference type="NCBI Taxonomy" id="645275"/>
    <lineage>
        <taxon>Bacteria</taxon>
        <taxon>Bacillati</taxon>
        <taxon>Actinomycetota</taxon>
        <taxon>Actinomycetes</taxon>
        <taxon>Streptosporangiales</taxon>
        <taxon>Nocardiopsidaceae</taxon>
        <taxon>Murinocardiopsis</taxon>
    </lineage>
</organism>
<reference evidence="3 4" key="1">
    <citation type="submission" date="2018-03" db="EMBL/GenBank/DDBJ databases">
        <title>Genomic Encyclopedia of Archaeal and Bacterial Type Strains, Phase II (KMG-II): from individual species to whole genera.</title>
        <authorList>
            <person name="Goeker M."/>
        </authorList>
    </citation>
    <scope>NUCLEOTIDE SEQUENCE [LARGE SCALE GENOMIC DNA]</scope>
    <source>
        <strain evidence="3 4">DSM 45312</strain>
    </source>
</reference>
<protein>
    <recommendedName>
        <fullName evidence="5">PH (Pleckstrin Homology) domain-containing protein</fullName>
    </recommendedName>
</protein>
<keyword evidence="2" id="KW-0472">Membrane</keyword>
<comment type="caution">
    <text evidence="3">The sequence shown here is derived from an EMBL/GenBank/DDBJ whole genome shotgun (WGS) entry which is preliminary data.</text>
</comment>
<evidence type="ECO:0000313" key="3">
    <source>
        <dbReference type="EMBL" id="PSK98783.1"/>
    </source>
</evidence>
<keyword evidence="2" id="KW-0812">Transmembrane</keyword>
<feature type="region of interest" description="Disordered" evidence="1">
    <location>
        <begin position="1"/>
        <end position="22"/>
    </location>
</feature>
<evidence type="ECO:0008006" key="5">
    <source>
        <dbReference type="Google" id="ProtNLM"/>
    </source>
</evidence>
<gene>
    <name evidence="3" type="ORF">CLV63_1047</name>
</gene>
<sequence>MYDPHRPTPHTPPHSQPHAPGGPLLVSTRLSWRGVGMALLHLVLALVGLTVIVGGVAVLLRGEWQGVIGVVMGVLIGVVVPANGLMSAIRRRPGRVLLRLDADGVTTASTWPSSGLARPLQWFEVAGCCLFSVRQGVVRSADYIAFFPTAGMEAPPTRRELAASSTSGAPPIALRYALRIGAWTVPPEEVVRAATQFAPHLRVVDTRG</sequence>
<keyword evidence="4" id="KW-1185">Reference proteome</keyword>
<dbReference type="EMBL" id="PYGA01000004">
    <property type="protein sequence ID" value="PSK98783.1"/>
    <property type="molecule type" value="Genomic_DNA"/>
</dbReference>
<evidence type="ECO:0000256" key="1">
    <source>
        <dbReference type="SAM" id="MobiDB-lite"/>
    </source>
</evidence>
<accession>A0A2P8DNL9</accession>
<dbReference type="Proteomes" id="UP000240542">
    <property type="component" value="Unassembled WGS sequence"/>
</dbReference>